<name>A0AAF0K9N6_AGRTU</name>
<accession>A0AAF0K9N6</accession>
<dbReference type="Pfam" id="PF18982">
    <property type="entry name" value="JetA"/>
    <property type="match status" value="1"/>
</dbReference>
<evidence type="ECO:0000313" key="1">
    <source>
        <dbReference type="EMBL" id="WGM61148.1"/>
    </source>
</evidence>
<gene>
    <name evidence="1" type="ORF">CFBP5506_15840</name>
</gene>
<dbReference type="Proteomes" id="UP000305410">
    <property type="component" value="Chromosome Linear"/>
</dbReference>
<protein>
    <submittedName>
        <fullName evidence="1">DUF5716 family protein</fullName>
    </submittedName>
</protein>
<reference evidence="1" key="1">
    <citation type="submission" date="2019-04" db="EMBL/GenBank/DDBJ databases">
        <authorList>
            <person name="Chiang H.-Y."/>
            <person name="Huang Y.-Y."/>
            <person name="Chou L."/>
            <person name="Lai E.-M."/>
            <person name="Kuo C.-H."/>
        </authorList>
    </citation>
    <scope>NUCLEOTIDE SEQUENCE</scope>
    <source>
        <strain evidence="1">CFBP5506</strain>
    </source>
</reference>
<dbReference type="InterPro" id="IPR043773">
    <property type="entry name" value="JetA"/>
</dbReference>
<sequence>MAESGSTSSVEKSTTRLFGQLGPEIFTLFAGVNRVLYERVVLSVYRNLYRSDLLFPSQAEVVNVIYDCLGREPSLWAEEEVAVDLDRLVVRTGRRVRRRRVEGVNDEATGIAISRSRHIYNRMLQTGWLDEASYGLRTTVEMPSGAMRLAEFLCSLKEGGVEQLGGLVIEVRNAIRAVEEKPAENALGLNKAARDAAAFGRYLRSVLSALRDIDRQVLSSDTLADRLQYYFEEFVEQVLLRDYTAITTNAHPYRHRRAILTALERLEDSSIDTDAIADAYLEARLAPNAAAARDLVYEDISSIRHVFERIEEAFEAIQQHRTRLETRLRNVVRYAGRRTSFLQRSERLIQKLDEVMSYPGNEVEVRGSLEHRTPVVAPDLLAKPRGARPSLSEGDISIAPPDPIAEYRRLLEKEYLERLIISPAKVSRFLERQVPPYGEVHGASLTIETADDFLVFEALRLLVASGLGTDDSSALSIAMRNRFEFIRDNTRDISNDWLDSPGFIVKRLDGGIALEMGHAS</sequence>
<proteinExistence type="predicted"/>
<reference evidence="1" key="2">
    <citation type="submission" date="2023-04" db="EMBL/GenBank/DDBJ databases">
        <title>Complete genome sequence of Agrobacterium salinitolerans CFBP5506.</title>
        <authorList>
            <person name="Yen H.-C."/>
            <person name="Yan X.-H."/>
            <person name="Lai E.-M."/>
            <person name="Kuo C.-H."/>
        </authorList>
    </citation>
    <scope>NUCLEOTIDE SEQUENCE</scope>
    <source>
        <strain evidence="1">CFBP5506</strain>
    </source>
</reference>
<dbReference type="EMBL" id="CP122963">
    <property type="protein sequence ID" value="WGM61148.1"/>
    <property type="molecule type" value="Genomic_DNA"/>
</dbReference>
<dbReference type="AlphaFoldDB" id="A0AAF0K9N6"/>
<evidence type="ECO:0000313" key="2">
    <source>
        <dbReference type="Proteomes" id="UP000305410"/>
    </source>
</evidence>
<dbReference type="RefSeq" id="WP_208611180.1">
    <property type="nucleotide sequence ID" value="NZ_CP122963.1"/>
</dbReference>
<organism evidence="1 2">
    <name type="scientific">Agrobacterium tumefaciens</name>
    <dbReference type="NCBI Taxonomy" id="358"/>
    <lineage>
        <taxon>Bacteria</taxon>
        <taxon>Pseudomonadati</taxon>
        <taxon>Pseudomonadota</taxon>
        <taxon>Alphaproteobacteria</taxon>
        <taxon>Hyphomicrobiales</taxon>
        <taxon>Rhizobiaceae</taxon>
        <taxon>Rhizobium/Agrobacterium group</taxon>
        <taxon>Agrobacterium</taxon>
        <taxon>Agrobacterium tumefaciens complex</taxon>
    </lineage>
</organism>